<dbReference type="InterPro" id="IPR029068">
    <property type="entry name" value="Glyas_Bleomycin-R_OHBP_Dase"/>
</dbReference>
<name>A0A7C9NSV1_9ACTN</name>
<dbReference type="InterPro" id="IPR041581">
    <property type="entry name" value="Glyoxalase_6"/>
</dbReference>
<evidence type="ECO:0000313" key="2">
    <source>
        <dbReference type="EMBL" id="NAS26876.1"/>
    </source>
</evidence>
<dbReference type="Gene3D" id="3.10.180.10">
    <property type="entry name" value="2,3-Dihydroxybiphenyl 1,2-Dioxygenase, domain 1"/>
    <property type="match status" value="1"/>
</dbReference>
<proteinExistence type="predicted"/>
<dbReference type="SUPFAM" id="SSF54593">
    <property type="entry name" value="Glyoxalase/Bleomycin resistance protein/Dihydroxybiphenyl dioxygenase"/>
    <property type="match status" value="1"/>
</dbReference>
<dbReference type="Proteomes" id="UP000479526">
    <property type="component" value="Unassembled WGS sequence"/>
</dbReference>
<comment type="caution">
    <text evidence="2">The sequence shown here is derived from an EMBL/GenBank/DDBJ whole genome shotgun (WGS) entry which is preliminary data.</text>
</comment>
<keyword evidence="2" id="KW-0223">Dioxygenase</keyword>
<gene>
    <name evidence="2" type="ORF">GT755_35065</name>
</gene>
<protein>
    <submittedName>
        <fullName evidence="2">Glyoxalase/bleomycin resistance/dioxygenase family protein</fullName>
    </submittedName>
</protein>
<keyword evidence="2" id="KW-0560">Oxidoreductase</keyword>
<dbReference type="AlphaFoldDB" id="A0A7C9NSV1"/>
<dbReference type="EMBL" id="WXEW01000012">
    <property type="protein sequence ID" value="NAS26876.1"/>
    <property type="molecule type" value="Genomic_DNA"/>
</dbReference>
<accession>A0A7C9NSV1</accession>
<reference evidence="2 3" key="1">
    <citation type="submission" date="2020-01" db="EMBL/GenBank/DDBJ databases">
        <title>Herbidospora sp. NEAU-GS84 nov., a novel actinomycete isolated from soil.</title>
        <authorList>
            <person name="Han L."/>
        </authorList>
    </citation>
    <scope>NUCLEOTIDE SEQUENCE [LARGE SCALE GENOMIC DNA]</scope>
    <source>
        <strain evidence="2 3">NEAU-GS84</strain>
    </source>
</reference>
<organism evidence="2 3">
    <name type="scientific">Herbidospora solisilvae</name>
    <dbReference type="NCBI Taxonomy" id="2696284"/>
    <lineage>
        <taxon>Bacteria</taxon>
        <taxon>Bacillati</taxon>
        <taxon>Actinomycetota</taxon>
        <taxon>Actinomycetes</taxon>
        <taxon>Streptosporangiales</taxon>
        <taxon>Streptosporangiaceae</taxon>
        <taxon>Herbidospora</taxon>
    </lineage>
</organism>
<evidence type="ECO:0000313" key="3">
    <source>
        <dbReference type="Proteomes" id="UP000479526"/>
    </source>
</evidence>
<evidence type="ECO:0000259" key="1">
    <source>
        <dbReference type="Pfam" id="PF18029"/>
    </source>
</evidence>
<feature type="domain" description="Glyoxalase-like" evidence="1">
    <location>
        <begin position="17"/>
        <end position="112"/>
    </location>
</feature>
<sequence length="128" mass="14204">MAHRSRLHAVSIDVPPDVHDRELAFWQGAVGREMPRLSAFPDFHRTTPPGAGISFIMQRLGEGAPGVHVDIHTDDLDAEVARLEGLGAVRETFTDNGWWIMRDPAGLRFCVLEDPPGTFGDDDSTLWE</sequence>
<dbReference type="GO" id="GO:0051213">
    <property type="term" value="F:dioxygenase activity"/>
    <property type="evidence" value="ECO:0007669"/>
    <property type="project" value="UniProtKB-KW"/>
</dbReference>
<dbReference type="Pfam" id="PF18029">
    <property type="entry name" value="Glyoxalase_6"/>
    <property type="match status" value="1"/>
</dbReference>
<keyword evidence="3" id="KW-1185">Reference proteome</keyword>
<dbReference type="RefSeq" id="WP_161483852.1">
    <property type="nucleotide sequence ID" value="NZ_WXEW01000012.1"/>
</dbReference>